<dbReference type="OrthoDB" id="8598363at2"/>
<reference evidence="1 2" key="1">
    <citation type="submission" date="2018-12" db="EMBL/GenBank/DDBJ databases">
        <title>Complete genome sequence of Iodobacter sp. H11R3.</title>
        <authorList>
            <person name="Bae J.-W."/>
        </authorList>
    </citation>
    <scope>NUCLEOTIDE SEQUENCE [LARGE SCALE GENOMIC DNA]</scope>
    <source>
        <strain evidence="1 2">H11R3</strain>
    </source>
</reference>
<keyword evidence="2" id="KW-1185">Reference proteome</keyword>
<accession>A0A3S8ZPE8</accession>
<dbReference type="RefSeq" id="WP_125971321.1">
    <property type="nucleotide sequence ID" value="NZ_CP034433.1"/>
</dbReference>
<evidence type="ECO:0000313" key="1">
    <source>
        <dbReference type="EMBL" id="AZN35349.1"/>
    </source>
</evidence>
<dbReference type="Proteomes" id="UP000282438">
    <property type="component" value="Chromosome"/>
</dbReference>
<sequence length="99" mass="11414">MIKKSVIEKNNIKFYQPKPEYLPTLEIDFAELKSTRLPVDANFILVLDNKIEYRFSEIDPPLKRLGCRLRGKVNTCSFQSGVSVMTAEFKCGNKITKKE</sequence>
<protein>
    <submittedName>
        <fullName evidence="1">Uncharacterized protein</fullName>
    </submittedName>
</protein>
<organism evidence="1 2">
    <name type="scientific">Iodobacter ciconiae</name>
    <dbReference type="NCBI Taxonomy" id="2496266"/>
    <lineage>
        <taxon>Bacteria</taxon>
        <taxon>Pseudomonadati</taxon>
        <taxon>Pseudomonadota</taxon>
        <taxon>Betaproteobacteria</taxon>
        <taxon>Neisseriales</taxon>
        <taxon>Chitinibacteraceae</taxon>
        <taxon>Iodobacter</taxon>
    </lineage>
</organism>
<dbReference type="AlphaFoldDB" id="A0A3S8ZPE8"/>
<gene>
    <name evidence="1" type="ORF">EJO50_01890</name>
</gene>
<dbReference type="EMBL" id="CP034433">
    <property type="protein sequence ID" value="AZN35349.1"/>
    <property type="molecule type" value="Genomic_DNA"/>
</dbReference>
<dbReference type="KEGG" id="iod:EJO50_01890"/>
<name>A0A3S8ZPE8_9NEIS</name>
<evidence type="ECO:0000313" key="2">
    <source>
        <dbReference type="Proteomes" id="UP000282438"/>
    </source>
</evidence>
<proteinExistence type="predicted"/>